<dbReference type="CDD" id="cd06170">
    <property type="entry name" value="LuxR_C_like"/>
    <property type="match status" value="1"/>
</dbReference>
<dbReference type="Pfam" id="PF03472">
    <property type="entry name" value="Autoind_bind"/>
    <property type="match status" value="1"/>
</dbReference>
<dbReference type="InterPro" id="IPR016032">
    <property type="entry name" value="Sig_transdc_resp-reg_C-effctor"/>
</dbReference>
<name>A0ABT8YAU0_9SPHN</name>
<evidence type="ECO:0000256" key="2">
    <source>
        <dbReference type="ARBA" id="ARBA00023125"/>
    </source>
</evidence>
<dbReference type="Gene3D" id="1.10.10.10">
    <property type="entry name" value="Winged helix-like DNA-binding domain superfamily/Winged helix DNA-binding domain"/>
    <property type="match status" value="1"/>
</dbReference>
<dbReference type="SUPFAM" id="SSF75516">
    <property type="entry name" value="Pheromone-binding domain of LuxR-like quorum-sensing transcription factors"/>
    <property type="match status" value="1"/>
</dbReference>
<protein>
    <submittedName>
        <fullName evidence="5">LuxR family transcriptional regulator</fullName>
    </submittedName>
</protein>
<dbReference type="InterPro" id="IPR000792">
    <property type="entry name" value="Tscrpt_reg_LuxR_C"/>
</dbReference>
<dbReference type="SUPFAM" id="SSF46894">
    <property type="entry name" value="C-terminal effector domain of the bipartite response regulators"/>
    <property type="match status" value="1"/>
</dbReference>
<evidence type="ECO:0000259" key="4">
    <source>
        <dbReference type="SMART" id="SM00421"/>
    </source>
</evidence>
<gene>
    <name evidence="5" type="ORF">Q4F19_13775</name>
</gene>
<dbReference type="Pfam" id="PF00196">
    <property type="entry name" value="GerE"/>
    <property type="match status" value="1"/>
</dbReference>
<keyword evidence="2" id="KW-0238">DNA-binding</keyword>
<evidence type="ECO:0000313" key="5">
    <source>
        <dbReference type="EMBL" id="MDO6415457.1"/>
    </source>
</evidence>
<sequence>MITIAKLDGLVAAFRAATTEHALHEALLTATAELGFSQFAMGHHVDLARPADDAIRLTSYNTDWIYHVMERGYFADDPMHLASSKTGGAFPWSDVGNIIKLTPRHKLILTEAVGFGLVSGFTIPVHVPGEYNGTCSFASDTVQPFDASTLWAAQACGTLAFEAARRIMRSRSHSENGEVPGLTPRQMDALVLIGRGKNDSEIAELLGVSRSTAHEHVEGVRRKYGNAQRPHLIARALFDGQVSFTDLLRR</sequence>
<organism evidence="5 6">
    <name type="scientific">Sphingomonas natans</name>
    <dbReference type="NCBI Taxonomy" id="3063330"/>
    <lineage>
        <taxon>Bacteria</taxon>
        <taxon>Pseudomonadati</taxon>
        <taxon>Pseudomonadota</taxon>
        <taxon>Alphaproteobacteria</taxon>
        <taxon>Sphingomonadales</taxon>
        <taxon>Sphingomonadaceae</taxon>
        <taxon>Sphingomonas</taxon>
    </lineage>
</organism>
<keyword evidence="1" id="KW-0805">Transcription regulation</keyword>
<dbReference type="Gene3D" id="3.30.450.80">
    <property type="entry name" value="Transcription factor LuxR-like, autoinducer-binding domain"/>
    <property type="match status" value="1"/>
</dbReference>
<accession>A0ABT8YAU0</accession>
<keyword evidence="6" id="KW-1185">Reference proteome</keyword>
<evidence type="ECO:0000313" key="6">
    <source>
        <dbReference type="Proteomes" id="UP001169764"/>
    </source>
</evidence>
<dbReference type="PRINTS" id="PR00038">
    <property type="entry name" value="HTHLUXR"/>
</dbReference>
<dbReference type="InterPro" id="IPR005143">
    <property type="entry name" value="TF_LuxR_autoind-bd_dom"/>
</dbReference>
<dbReference type="SMART" id="SM00421">
    <property type="entry name" value="HTH_LUXR"/>
    <property type="match status" value="1"/>
</dbReference>
<dbReference type="InterPro" id="IPR036388">
    <property type="entry name" value="WH-like_DNA-bd_sf"/>
</dbReference>
<evidence type="ECO:0000256" key="3">
    <source>
        <dbReference type="ARBA" id="ARBA00023163"/>
    </source>
</evidence>
<dbReference type="InterPro" id="IPR036693">
    <property type="entry name" value="TF_LuxR_autoind-bd_dom_sf"/>
</dbReference>
<comment type="caution">
    <text evidence="5">The sequence shown here is derived from an EMBL/GenBank/DDBJ whole genome shotgun (WGS) entry which is preliminary data.</text>
</comment>
<reference evidence="5" key="1">
    <citation type="submission" date="2023-07" db="EMBL/GenBank/DDBJ databases">
        <authorList>
            <person name="Kim M."/>
        </authorList>
    </citation>
    <scope>NUCLEOTIDE SEQUENCE</scope>
    <source>
        <strain evidence="5">BIUV-7</strain>
    </source>
</reference>
<dbReference type="Proteomes" id="UP001169764">
    <property type="component" value="Unassembled WGS sequence"/>
</dbReference>
<evidence type="ECO:0000256" key="1">
    <source>
        <dbReference type="ARBA" id="ARBA00023015"/>
    </source>
</evidence>
<feature type="domain" description="HTH luxR-type" evidence="4">
    <location>
        <begin position="179"/>
        <end position="236"/>
    </location>
</feature>
<dbReference type="EMBL" id="JAUOTP010000006">
    <property type="protein sequence ID" value="MDO6415457.1"/>
    <property type="molecule type" value="Genomic_DNA"/>
</dbReference>
<dbReference type="RefSeq" id="WP_303543494.1">
    <property type="nucleotide sequence ID" value="NZ_JAUOTP010000006.1"/>
</dbReference>
<proteinExistence type="predicted"/>
<keyword evidence="3" id="KW-0804">Transcription</keyword>